<organism evidence="2 3">
    <name type="scientific">Aspergillus ruber (strain CBS 135680)</name>
    <dbReference type="NCBI Taxonomy" id="1388766"/>
    <lineage>
        <taxon>Eukaryota</taxon>
        <taxon>Fungi</taxon>
        <taxon>Dikarya</taxon>
        <taxon>Ascomycota</taxon>
        <taxon>Pezizomycotina</taxon>
        <taxon>Eurotiomycetes</taxon>
        <taxon>Eurotiomycetidae</taxon>
        <taxon>Eurotiales</taxon>
        <taxon>Aspergillaceae</taxon>
        <taxon>Aspergillus</taxon>
        <taxon>Aspergillus subgen. Aspergillus</taxon>
    </lineage>
</organism>
<dbReference type="GeneID" id="63696550"/>
<evidence type="ECO:0000313" key="2">
    <source>
        <dbReference type="EMBL" id="EYE96902.1"/>
    </source>
</evidence>
<reference evidence="3" key="1">
    <citation type="journal article" date="2014" name="Nat. Commun.">
        <title>Genomic adaptations of the halophilic Dead Sea filamentous fungus Eurotium rubrum.</title>
        <authorList>
            <person name="Kis-Papo T."/>
            <person name="Weig A.R."/>
            <person name="Riley R."/>
            <person name="Persoh D."/>
            <person name="Salamov A."/>
            <person name="Sun H."/>
            <person name="Lipzen A."/>
            <person name="Wasser S.P."/>
            <person name="Rambold G."/>
            <person name="Grigoriev I.V."/>
            <person name="Nevo E."/>
        </authorList>
    </citation>
    <scope>NUCLEOTIDE SEQUENCE [LARGE SCALE GENOMIC DNA]</scope>
    <source>
        <strain evidence="3">CBS 135680</strain>
    </source>
</reference>
<gene>
    <name evidence="2" type="ORF">EURHEDRAFT_410697</name>
</gene>
<dbReference type="AlphaFoldDB" id="A0A017SIX6"/>
<proteinExistence type="predicted"/>
<evidence type="ECO:0000256" key="1">
    <source>
        <dbReference type="SAM" id="MobiDB-lite"/>
    </source>
</evidence>
<dbReference type="EMBL" id="KK088417">
    <property type="protein sequence ID" value="EYE96902.1"/>
    <property type="molecule type" value="Genomic_DNA"/>
</dbReference>
<keyword evidence="3" id="KW-1185">Reference proteome</keyword>
<feature type="region of interest" description="Disordered" evidence="1">
    <location>
        <begin position="1"/>
        <end position="81"/>
    </location>
</feature>
<feature type="compositionally biased region" description="Basic and acidic residues" evidence="1">
    <location>
        <begin position="1"/>
        <end position="23"/>
    </location>
</feature>
<evidence type="ECO:0000313" key="3">
    <source>
        <dbReference type="Proteomes" id="UP000019804"/>
    </source>
</evidence>
<dbReference type="RefSeq" id="XP_040640590.1">
    <property type="nucleotide sequence ID" value="XM_040781426.1"/>
</dbReference>
<dbReference type="Proteomes" id="UP000019804">
    <property type="component" value="Unassembled WGS sequence"/>
</dbReference>
<name>A0A017SIX6_ASPRC</name>
<accession>A0A017SIX6</accession>
<feature type="compositionally biased region" description="Basic and acidic residues" evidence="1">
    <location>
        <begin position="55"/>
        <end position="71"/>
    </location>
</feature>
<sequence length="81" mass="9497">MLASRSRDKPDKCEKQKSKHNEESTEIQTIGPHNSHRLQQPHGVAPKSHKKGRQRHDFKGRDELSQHRQQELCRIPVTHFV</sequence>
<protein>
    <submittedName>
        <fullName evidence="2">Uncharacterized protein</fullName>
    </submittedName>
</protein>
<dbReference type="HOGENOM" id="CLU_2573505_0_0_1"/>